<evidence type="ECO:0000313" key="1">
    <source>
        <dbReference type="EMBL" id="KLO11979.1"/>
    </source>
</evidence>
<organism evidence="1 2">
    <name type="scientific">Schizopora paradoxa</name>
    <dbReference type="NCBI Taxonomy" id="27342"/>
    <lineage>
        <taxon>Eukaryota</taxon>
        <taxon>Fungi</taxon>
        <taxon>Dikarya</taxon>
        <taxon>Basidiomycota</taxon>
        <taxon>Agaricomycotina</taxon>
        <taxon>Agaricomycetes</taxon>
        <taxon>Hymenochaetales</taxon>
        <taxon>Schizoporaceae</taxon>
        <taxon>Schizopora</taxon>
    </lineage>
</organism>
<dbReference type="Gene3D" id="3.80.10.10">
    <property type="entry name" value="Ribonuclease Inhibitor"/>
    <property type="match status" value="1"/>
</dbReference>
<dbReference type="EMBL" id="KQ085988">
    <property type="protein sequence ID" value="KLO11979.1"/>
    <property type="molecule type" value="Genomic_DNA"/>
</dbReference>
<keyword evidence="2" id="KW-1185">Reference proteome</keyword>
<dbReference type="InterPro" id="IPR032675">
    <property type="entry name" value="LRR_dom_sf"/>
</dbReference>
<name>A0A0H2RJF4_9AGAM</name>
<reference evidence="1 2" key="1">
    <citation type="submission" date="2015-04" db="EMBL/GenBank/DDBJ databases">
        <title>Complete genome sequence of Schizopora paradoxa KUC8140, a cosmopolitan wood degrader in East Asia.</title>
        <authorList>
            <consortium name="DOE Joint Genome Institute"/>
            <person name="Min B."/>
            <person name="Park H."/>
            <person name="Jang Y."/>
            <person name="Kim J.-J."/>
            <person name="Kim K.H."/>
            <person name="Pangilinan J."/>
            <person name="Lipzen A."/>
            <person name="Riley R."/>
            <person name="Grigoriev I.V."/>
            <person name="Spatafora J.W."/>
            <person name="Choi I.-G."/>
        </authorList>
    </citation>
    <scope>NUCLEOTIDE SEQUENCE [LARGE SCALE GENOMIC DNA]</scope>
    <source>
        <strain evidence="1 2">KUC8140</strain>
    </source>
</reference>
<dbReference type="Proteomes" id="UP000053477">
    <property type="component" value="Unassembled WGS sequence"/>
</dbReference>
<dbReference type="InParanoid" id="A0A0H2RJF4"/>
<dbReference type="OrthoDB" id="3331564at2759"/>
<gene>
    <name evidence="1" type="ORF">SCHPADRAFT_929560</name>
</gene>
<dbReference type="AlphaFoldDB" id="A0A0H2RJF4"/>
<accession>A0A0H2RJF4</accession>
<proteinExistence type="predicted"/>
<evidence type="ECO:0000313" key="2">
    <source>
        <dbReference type="Proteomes" id="UP000053477"/>
    </source>
</evidence>
<sequence>MVKGLPSSSQSDNLLADLVRNRSLTYGGLSIILRAIKSGEFNSKDVTLDEAEDVLLRQVNKRYDSLVRSEGTSNVGVPYVVMQGVIDVLSGTIRYSELRKAKFIVDTFDTFENVLHEEGSVTAKATLRNMSLVHSTWTLMAYRALGENMIVPPEKVDGRDSLWDKTFKNPLYGRWTRAVQFSHKYQISEFDAKQRTFYISKLALRFTHLRELTVTFSHFTDDLSEMLGLLVLSTLTLEKITFSRASAMPIGRQTGVIEIPDSVFQNISRLPHLRSLRTAYSGSNIRGMDVPAQLEPLIANPSVQELQVDFRTSLIPHAGDISALLNVTNMLWRRVDAEEFTLEGLRYSDLRGWGRQSLVRQAQQRQKVDRLANFKRLVERLTMLDVGSLRVWEVDEYETTHCKRLRELSAHLMEPRDVIDDFLNSVPRSIEILTFSFPSTTDVSVVDKALGARIMSGVLPNLKKVRLLRLHRDRDLFNGTRILGRLESAPHIPFLSKICEEKGVDFAVAQ</sequence>
<protein>
    <submittedName>
        <fullName evidence="1">Uncharacterized protein</fullName>
    </submittedName>
</protein>